<organism evidence="2">
    <name type="scientific">marine sediment metagenome</name>
    <dbReference type="NCBI Taxonomy" id="412755"/>
    <lineage>
        <taxon>unclassified sequences</taxon>
        <taxon>metagenomes</taxon>
        <taxon>ecological metagenomes</taxon>
    </lineage>
</organism>
<dbReference type="InterPro" id="IPR032423">
    <property type="entry name" value="AAA_assoc_2"/>
</dbReference>
<dbReference type="InterPro" id="IPR027417">
    <property type="entry name" value="P-loop_NTPase"/>
</dbReference>
<feature type="non-terminal residue" evidence="2">
    <location>
        <position position="71"/>
    </location>
</feature>
<evidence type="ECO:0000259" key="1">
    <source>
        <dbReference type="Pfam" id="PF16193"/>
    </source>
</evidence>
<dbReference type="GO" id="GO:0000731">
    <property type="term" value="P:DNA synthesis involved in DNA repair"/>
    <property type="evidence" value="ECO:0007669"/>
    <property type="project" value="TreeGrafter"/>
</dbReference>
<reference evidence="2" key="1">
    <citation type="journal article" date="2014" name="Front. Microbiol.">
        <title>High frequency of phylogenetically diverse reductive dehalogenase-homologous genes in deep subseafloor sedimentary metagenomes.</title>
        <authorList>
            <person name="Kawai M."/>
            <person name="Futagami T."/>
            <person name="Toyoda A."/>
            <person name="Takaki Y."/>
            <person name="Nishi S."/>
            <person name="Hori S."/>
            <person name="Arai W."/>
            <person name="Tsubouchi T."/>
            <person name="Morono Y."/>
            <person name="Uchiyama I."/>
            <person name="Ito T."/>
            <person name="Fujiyama A."/>
            <person name="Inagaki F."/>
            <person name="Takami H."/>
        </authorList>
    </citation>
    <scope>NUCLEOTIDE SEQUENCE</scope>
    <source>
        <strain evidence="2">Expedition CK06-06</strain>
    </source>
</reference>
<dbReference type="EMBL" id="BART01003630">
    <property type="protein sequence ID" value="GAG59238.1"/>
    <property type="molecule type" value="Genomic_DNA"/>
</dbReference>
<protein>
    <recommendedName>
        <fullName evidence="1">AAA C-terminal domain-containing protein</fullName>
    </recommendedName>
</protein>
<dbReference type="GO" id="GO:0017116">
    <property type="term" value="F:single-stranded DNA helicase activity"/>
    <property type="evidence" value="ECO:0007669"/>
    <property type="project" value="TreeGrafter"/>
</dbReference>
<comment type="caution">
    <text evidence="2">The sequence shown here is derived from an EMBL/GenBank/DDBJ whole genome shotgun (WGS) entry which is preliminary data.</text>
</comment>
<dbReference type="GO" id="GO:0008047">
    <property type="term" value="F:enzyme activator activity"/>
    <property type="evidence" value="ECO:0007669"/>
    <property type="project" value="TreeGrafter"/>
</dbReference>
<dbReference type="AlphaFoldDB" id="X0ZFY0"/>
<name>X0ZFY0_9ZZZZ</name>
<feature type="domain" description="AAA C-terminal" evidence="1">
    <location>
        <begin position="9"/>
        <end position="71"/>
    </location>
</feature>
<dbReference type="PANTHER" id="PTHR13779">
    <property type="entry name" value="WERNER HELICASE-INTERACTING PROTEIN 1 FAMILY MEMBER"/>
    <property type="match status" value="1"/>
</dbReference>
<dbReference type="GO" id="GO:0006261">
    <property type="term" value="P:DNA-templated DNA replication"/>
    <property type="evidence" value="ECO:0007669"/>
    <property type="project" value="TreeGrafter"/>
</dbReference>
<dbReference type="PANTHER" id="PTHR13779:SF7">
    <property type="entry name" value="ATPASE WRNIP1"/>
    <property type="match status" value="1"/>
</dbReference>
<dbReference type="InterPro" id="IPR051314">
    <property type="entry name" value="AAA_ATPase_RarA/MGS1/WRNIP1"/>
</dbReference>
<dbReference type="Pfam" id="PF16193">
    <property type="entry name" value="AAA_assoc_2"/>
    <property type="match status" value="1"/>
</dbReference>
<dbReference type="CDD" id="cd18139">
    <property type="entry name" value="HLD_clamp_RarA"/>
    <property type="match status" value="1"/>
</dbReference>
<sequence length="71" mass="8014">MNQKGLGRLNIKIEDQVLQNIIDYANGDARRALNTLEISANLAIKGRITPAEVKEALQKRILLYDKKGEEH</sequence>
<proteinExistence type="predicted"/>
<dbReference type="SUPFAM" id="SSF52540">
    <property type="entry name" value="P-loop containing nucleoside triphosphate hydrolases"/>
    <property type="match status" value="1"/>
</dbReference>
<gene>
    <name evidence="2" type="ORF">S01H4_09818</name>
</gene>
<dbReference type="Gene3D" id="1.10.8.60">
    <property type="match status" value="1"/>
</dbReference>
<accession>X0ZFY0</accession>
<evidence type="ECO:0000313" key="2">
    <source>
        <dbReference type="EMBL" id="GAG59238.1"/>
    </source>
</evidence>